<dbReference type="InterPro" id="IPR022111">
    <property type="entry name" value="Rhodanese_C"/>
</dbReference>
<comment type="catalytic activity">
    <reaction evidence="1">
        <text>uridine(34) in tRNA + AH2 + O2 = 5-hydroxyuridine(34) in tRNA + A + H2O</text>
        <dbReference type="Rhea" id="RHEA:64224"/>
        <dbReference type="Rhea" id="RHEA-COMP:11727"/>
        <dbReference type="Rhea" id="RHEA-COMP:13381"/>
        <dbReference type="ChEBI" id="CHEBI:13193"/>
        <dbReference type="ChEBI" id="CHEBI:15377"/>
        <dbReference type="ChEBI" id="CHEBI:15379"/>
        <dbReference type="ChEBI" id="CHEBI:17499"/>
        <dbReference type="ChEBI" id="CHEBI:65315"/>
        <dbReference type="ChEBI" id="CHEBI:136877"/>
    </reaction>
</comment>
<evidence type="ECO:0000313" key="3">
    <source>
        <dbReference type="EMBL" id="KSU48438.1"/>
    </source>
</evidence>
<dbReference type="InterPro" id="IPR036873">
    <property type="entry name" value="Rhodanese-like_dom_sf"/>
</dbReference>
<dbReference type="Gene3D" id="3.30.70.100">
    <property type="match status" value="1"/>
</dbReference>
<dbReference type="AlphaFoldDB" id="A0A0V8GEC6"/>
<dbReference type="EMBL" id="LNQL01000004">
    <property type="protein sequence ID" value="KSU48438.1"/>
    <property type="molecule type" value="Genomic_DNA"/>
</dbReference>
<dbReference type="GO" id="GO:0006400">
    <property type="term" value="P:tRNA modification"/>
    <property type="evidence" value="ECO:0007669"/>
    <property type="project" value="UniProtKB-UniRule"/>
</dbReference>
<organism evidence="3 4">
    <name type="scientific">Exiguobacterium indicum</name>
    <dbReference type="NCBI Taxonomy" id="296995"/>
    <lineage>
        <taxon>Bacteria</taxon>
        <taxon>Bacillati</taxon>
        <taxon>Bacillota</taxon>
        <taxon>Bacilli</taxon>
        <taxon>Bacillales</taxon>
        <taxon>Bacillales Family XII. Incertae Sedis</taxon>
        <taxon>Exiguobacterium</taxon>
    </lineage>
</organism>
<dbReference type="InterPro" id="IPR020936">
    <property type="entry name" value="TrhO"/>
</dbReference>
<dbReference type="PANTHER" id="PTHR43268">
    <property type="entry name" value="THIOSULFATE SULFURTRANSFERASE/RHODANESE-LIKE DOMAIN-CONTAINING PROTEIN 2"/>
    <property type="match status" value="1"/>
</dbReference>
<comment type="function">
    <text evidence="1">Catalyzes oxygen-dependent 5-hydroxyuridine (ho5U) modification at position 34 in tRNAs.</text>
</comment>
<dbReference type="Proteomes" id="UP000053797">
    <property type="component" value="Unassembled WGS sequence"/>
</dbReference>
<dbReference type="InterPro" id="IPR040503">
    <property type="entry name" value="TRHO_N"/>
</dbReference>
<evidence type="ECO:0000313" key="4">
    <source>
        <dbReference type="Proteomes" id="UP000053797"/>
    </source>
</evidence>
<dbReference type="Pfam" id="PF17773">
    <property type="entry name" value="UPF0176_N"/>
    <property type="match status" value="1"/>
</dbReference>
<dbReference type="HAMAP" id="MF_00469">
    <property type="entry name" value="TrhO"/>
    <property type="match status" value="1"/>
</dbReference>
<dbReference type="Pfam" id="PF00581">
    <property type="entry name" value="Rhodanese"/>
    <property type="match status" value="1"/>
</dbReference>
<comment type="caution">
    <text evidence="3">The sequence shown here is derived from an EMBL/GenBank/DDBJ whole genome shotgun (WGS) entry which is preliminary data.</text>
</comment>
<dbReference type="EC" id="1.14.-.-" evidence="1"/>
<evidence type="ECO:0000256" key="1">
    <source>
        <dbReference type="HAMAP-Rule" id="MF_00469"/>
    </source>
</evidence>
<dbReference type="Gene3D" id="3.40.250.10">
    <property type="entry name" value="Rhodanese-like domain"/>
    <property type="match status" value="1"/>
</dbReference>
<keyword evidence="1" id="KW-0819">tRNA processing</keyword>
<gene>
    <name evidence="1" type="primary">trhO</name>
    <name evidence="3" type="ORF">AS033_12515</name>
</gene>
<name>A0A0V8GEC6_9BACL</name>
<dbReference type="SMART" id="SM00450">
    <property type="entry name" value="RHOD"/>
    <property type="match status" value="1"/>
</dbReference>
<protein>
    <recommendedName>
        <fullName evidence="1">tRNA uridine(34) hydroxylase</fullName>
        <ecNumber evidence="1">1.14.-.-</ecNumber>
    </recommendedName>
    <alternativeName>
        <fullName evidence="1">tRNA hydroxylation protein O</fullName>
    </alternativeName>
</protein>
<dbReference type="PANTHER" id="PTHR43268:SF3">
    <property type="entry name" value="RHODANESE-LIKE DOMAIN-CONTAINING PROTEIN 7-RELATED"/>
    <property type="match status" value="1"/>
</dbReference>
<evidence type="ECO:0000259" key="2">
    <source>
        <dbReference type="PROSITE" id="PS50206"/>
    </source>
</evidence>
<dbReference type="InterPro" id="IPR001763">
    <property type="entry name" value="Rhodanese-like_dom"/>
</dbReference>
<dbReference type="GO" id="GO:0016705">
    <property type="term" value="F:oxidoreductase activity, acting on paired donors, with incorporation or reduction of molecular oxygen"/>
    <property type="evidence" value="ECO:0007669"/>
    <property type="project" value="UniProtKB-UniRule"/>
</dbReference>
<reference evidence="3 4" key="1">
    <citation type="journal article" date="2015" name="Int. J. Syst. Evol. Microbiol.">
        <title>Exiguobacterium enclense sp. nov., isolated from sediment.</title>
        <authorList>
            <person name="Dastager S.G."/>
            <person name="Mawlankar R."/>
            <person name="Sonalkar V.V."/>
            <person name="Thorat M.N."/>
            <person name="Mual P."/>
            <person name="Verma A."/>
            <person name="Krishnamurthi S."/>
            <person name="Tang S.K."/>
            <person name="Li W.J."/>
        </authorList>
    </citation>
    <scope>NUCLEOTIDE SEQUENCE [LARGE SCALE GENOMIC DNA]</scope>
    <source>
        <strain evidence="3 4">NIO-1109</strain>
    </source>
</reference>
<dbReference type="PROSITE" id="PS50206">
    <property type="entry name" value="RHODANESE_3"/>
    <property type="match status" value="1"/>
</dbReference>
<dbReference type="GO" id="GO:0016740">
    <property type="term" value="F:transferase activity"/>
    <property type="evidence" value="ECO:0007669"/>
    <property type="project" value="UniProtKB-KW"/>
</dbReference>
<dbReference type="NCBIfam" id="NF001135">
    <property type="entry name" value="PRK00142.1-3"/>
    <property type="match status" value="1"/>
</dbReference>
<feature type="domain" description="Rhodanese" evidence="2">
    <location>
        <begin position="127"/>
        <end position="222"/>
    </location>
</feature>
<comment type="similarity">
    <text evidence="1">Belongs to the TrhO family.</text>
</comment>
<dbReference type="CDD" id="cd01518">
    <property type="entry name" value="RHOD_YceA"/>
    <property type="match status" value="1"/>
</dbReference>
<sequence length="307" mass="36240">MRNMKPYRVLLFYKYVPIENAEQLTKEHLAYCKELGIKGRILIAPEGINGTLSGTVEQTEQYMKDLTADPRFADIEFKIDEVEGHAFKKTFVRYKKELVTWRFEDEFNVPEEHAAYLEPAEWKEMMKQDDVVILDVRNNYEYDLGHFKNAVKVDVDASREFPEWLDENEHLFEGKKVLTYCTGGVRCEKFTAYFRKRQQSDDIFHLKGGVVMYGKDEQTQGEDWEGELYVFDERVQVPVNAVNPSVVSECYYCGKPETRYVNCANPECNRQHFCCEECEPKVMRSCSDECREHPRNRYEKEQQEELV</sequence>
<keyword evidence="3" id="KW-0808">Transferase</keyword>
<dbReference type="Pfam" id="PF12368">
    <property type="entry name" value="Rhodanese_C"/>
    <property type="match status" value="1"/>
</dbReference>
<dbReference type="SUPFAM" id="SSF52821">
    <property type="entry name" value="Rhodanese/Cell cycle control phosphatase"/>
    <property type="match status" value="1"/>
</dbReference>
<accession>A0A0V8GEC6</accession>
<keyword evidence="1" id="KW-0560">Oxidoreductase</keyword>
<proteinExistence type="inferred from homology"/>